<dbReference type="Gene3D" id="3.30.420.10">
    <property type="entry name" value="Ribonuclease H-like superfamily/Ribonuclease H"/>
    <property type="match status" value="2"/>
</dbReference>
<dbReference type="Gene3D" id="2.40.70.10">
    <property type="entry name" value="Acid Proteases"/>
    <property type="match status" value="1"/>
</dbReference>
<dbReference type="InParanoid" id="A0A669DKS4"/>
<dbReference type="Pfam" id="PF00075">
    <property type="entry name" value="RNase_H"/>
    <property type="match status" value="1"/>
</dbReference>
<evidence type="ECO:0000256" key="12">
    <source>
        <dbReference type="ARBA" id="ARBA00022918"/>
    </source>
</evidence>
<accession>A0A669DKS4</accession>
<keyword evidence="7" id="KW-0255">Endonuclease</keyword>
<dbReference type="Pfam" id="PF00078">
    <property type="entry name" value="RVT_1"/>
    <property type="match status" value="1"/>
</dbReference>
<dbReference type="GO" id="GO:0015074">
    <property type="term" value="P:DNA integration"/>
    <property type="evidence" value="ECO:0007669"/>
    <property type="project" value="UniProtKB-KW"/>
</dbReference>
<dbReference type="Pfam" id="PF17919">
    <property type="entry name" value="RT_RNaseH_2"/>
    <property type="match status" value="1"/>
</dbReference>
<dbReference type="PROSITE" id="PS00141">
    <property type="entry name" value="ASP_PROTEASE"/>
    <property type="match status" value="1"/>
</dbReference>
<dbReference type="GO" id="GO:0004190">
    <property type="term" value="F:aspartic-type endopeptidase activity"/>
    <property type="evidence" value="ECO:0007669"/>
    <property type="project" value="InterPro"/>
</dbReference>
<dbReference type="EC" id="3.1.26.4" evidence="2"/>
<dbReference type="SUPFAM" id="SSF56672">
    <property type="entry name" value="DNA/RNA polymerases"/>
    <property type="match status" value="1"/>
</dbReference>
<dbReference type="GO" id="GO:0006508">
    <property type="term" value="P:proteolysis"/>
    <property type="evidence" value="ECO:0007669"/>
    <property type="project" value="InterPro"/>
</dbReference>
<dbReference type="PROSITE" id="PS50878">
    <property type="entry name" value="RT_POL"/>
    <property type="match status" value="1"/>
</dbReference>
<dbReference type="InterPro" id="IPR001584">
    <property type="entry name" value="Integrase_cat-core"/>
</dbReference>
<evidence type="ECO:0000259" key="16">
    <source>
        <dbReference type="PROSITE" id="PS50879"/>
    </source>
</evidence>
<dbReference type="Gene3D" id="2.30.30.850">
    <property type="match status" value="1"/>
</dbReference>
<dbReference type="InterPro" id="IPR043128">
    <property type="entry name" value="Rev_trsase/Diguanyl_cyclase"/>
</dbReference>
<dbReference type="InterPro" id="IPR002156">
    <property type="entry name" value="RNaseH_domain"/>
</dbReference>
<dbReference type="SUPFAM" id="SSF53098">
    <property type="entry name" value="Ribonuclease H-like"/>
    <property type="match status" value="2"/>
</dbReference>
<dbReference type="Ensembl" id="ENSONIT00000088096.1">
    <property type="protein sequence ID" value="ENSONIP00000059425.1"/>
    <property type="gene ID" value="ENSONIG00000037254.1"/>
</dbReference>
<sequence>MLVCNQEVEFLVDSGATHSVLRSDSLSPQPVLGEKFTHSVSASGTIQRENFTIPHCCVDGQGRKFTHQFLWSDLCPVNLLARDLMCKLKISLISCYNGITITQSDYDYMMVKYNPVTPALAYGWKLEEGPLVTEFIQATRNCMPPDVCFMAPGELSCTSHFSLHGPDDSYEEEWSRTENDLLTVTCMFWSSTFAALAISLTDEKRNMFTMDASVPHVPLAKAHSCQWEDMGEFMHRCYRACDWEPTEDPTVLFSREMKAYRKTMTYTVHCVRSVELVNIAVSHCLLQTTPPLNSSHPLLTEVPDGLWASSKYDVGLIKDCEPVVITPKSSFRPCQRQYPLKQEAIEGITPVFESLLKAGVIIPCPTSPVRTPLFPVKKIRGPNEPVEWRFVQDLQAVNKAVIPRAPVVPNPHTILSQIPSDAMWFTVADLTNAFFSVPVHPDSQFWFAFEFQGKAYTFTRLCQGYCESPTIYNAALRDSLSDLILSQGTVLLQYVDDLLLCAPTQQQCLADSLTLLTHLHHKGHKASKSKLQFCKEQVTFLGHVISYNSHQISSKRVEAVTTIPKPLTKKQMMSFLGTTSYCRNFIPHYSSVEASLTALIHGTSLSANDRISWTPEAEAAFISLKKLLQTAPVLALPDPSKPYTQMVDEKNGFMSSVLLQQHGDSLRPVGYYSSKLDPVAAGLPGCLRAVAACEKAVLASRDIVGYSPLTVQVPHAVSLILLEQKTSHLSAARWLRYSSILLDMPNITVKRCTTLNPATLLPTPEDGEPHSCTAVLSETCTPRLDLLDVPIENSDIVLYVDGSSSRDSRGTNRVGFAVCSDHATLVSGSLPRHFSAQTAELVALTEACKLAKSKSATIYTDSRYAFGVVHDFGALWRHRKFLKSDGKPILNANQVAALLDAILLPARIAVVKCAAHTGKTDSVSQGNDAADAAAKAAAEGGLPFQLVLAPPSTPNLANLPAVQSFASQPEQTLWRKHGCTLVESVWRSPDGRPCLPKHFFPWFLKWAHGLDHVSKGGMLQAVTSLWFTKGFSTAAERHCKKCLICATNNVGRPVQVNTAAHPPPDMPFDHLMMDFIELTPAEGKKYCLVVVDMFSKWVEAFPTKSADSSAVAKALLSEIIPRWGIPGKITSDNGTHFANQALKEISKQLGFKLQTHCAYHPQSGGAVERMNGSLKSKLVKCCEETGLTWPKALPLVLMYVRTRTRPPAHLSPYEVLYGRPARVGAEPPKWTGMSTELCNSEMIVYCQNLSRTLSQVHRAVKAALPRPAEGPLHPFKPGNWVLVKDFRRRHWKAKRWLGPFQVLLTTQTAVKVGERVTWIHASHCKLFGGEPPRTEEQLEKTNGAE</sequence>
<evidence type="ECO:0000256" key="1">
    <source>
        <dbReference type="ARBA" id="ARBA00010879"/>
    </source>
</evidence>
<dbReference type="PANTHER" id="PTHR33064">
    <property type="entry name" value="POL PROTEIN"/>
    <property type="match status" value="1"/>
</dbReference>
<keyword evidence="9" id="KW-0460">Magnesium</keyword>
<evidence type="ECO:0000256" key="6">
    <source>
        <dbReference type="ARBA" id="ARBA00022722"/>
    </source>
</evidence>
<keyword evidence="8" id="KW-0378">Hydrolase</keyword>
<proteinExistence type="inferred from homology"/>
<keyword evidence="19" id="KW-1185">Reference proteome</keyword>
<evidence type="ECO:0000313" key="19">
    <source>
        <dbReference type="Proteomes" id="UP000005207"/>
    </source>
</evidence>
<dbReference type="InterPro" id="IPR040643">
    <property type="entry name" value="MLVIN_C"/>
</dbReference>
<dbReference type="InterPro" id="IPR041577">
    <property type="entry name" value="RT_RNaseH_2"/>
</dbReference>
<dbReference type="InterPro" id="IPR000477">
    <property type="entry name" value="RT_dom"/>
</dbReference>
<dbReference type="InterPro" id="IPR036397">
    <property type="entry name" value="RNaseH_sf"/>
</dbReference>
<dbReference type="PROSITE" id="PS50175">
    <property type="entry name" value="ASP_PROT_RETROV"/>
    <property type="match status" value="1"/>
</dbReference>
<dbReference type="OMA" id="KLTHGPD"/>
<keyword evidence="6" id="KW-0540">Nuclease</keyword>
<dbReference type="Gene3D" id="1.10.340.70">
    <property type="match status" value="1"/>
</dbReference>
<protein>
    <recommendedName>
        <fullName evidence="3">Gag-Pol polyprotein</fullName>
        <ecNumber evidence="2">3.1.26.4</ecNumber>
    </recommendedName>
</protein>
<keyword evidence="5" id="KW-0548">Nucleotidyltransferase</keyword>
<dbReference type="GeneTree" id="ENSGT00940000160750"/>
<reference evidence="18" key="2">
    <citation type="submission" date="2025-08" db="UniProtKB">
        <authorList>
            <consortium name="Ensembl"/>
        </authorList>
    </citation>
    <scope>IDENTIFICATION</scope>
</reference>
<dbReference type="PROSITE" id="PS50879">
    <property type="entry name" value="RNASE_H_1"/>
    <property type="match status" value="1"/>
</dbReference>
<comment type="similarity">
    <text evidence="1">Belongs to the beta type-B retroviral polymerase family. HERV class-II K(HML-2) pol subfamily.</text>
</comment>
<dbReference type="Pfam" id="PF18697">
    <property type="entry name" value="MLVIN_C"/>
    <property type="match status" value="1"/>
</dbReference>
<dbReference type="InterPro" id="IPR043502">
    <property type="entry name" value="DNA/RNA_pol_sf"/>
</dbReference>
<evidence type="ECO:0000256" key="11">
    <source>
        <dbReference type="ARBA" id="ARBA00022908"/>
    </source>
</evidence>
<evidence type="ECO:0000256" key="9">
    <source>
        <dbReference type="ARBA" id="ARBA00022842"/>
    </source>
</evidence>
<dbReference type="Pfam" id="PF00665">
    <property type="entry name" value="rve"/>
    <property type="match status" value="1"/>
</dbReference>
<dbReference type="SUPFAM" id="SSF50630">
    <property type="entry name" value="Acid proteases"/>
    <property type="match status" value="1"/>
</dbReference>
<evidence type="ECO:0000259" key="17">
    <source>
        <dbReference type="PROSITE" id="PS50994"/>
    </source>
</evidence>
<keyword evidence="10" id="KW-0694">RNA-binding</keyword>
<dbReference type="Gene3D" id="3.30.70.270">
    <property type="match status" value="2"/>
</dbReference>
<keyword evidence="13" id="KW-0233">DNA recombination</keyword>
<evidence type="ECO:0000256" key="4">
    <source>
        <dbReference type="ARBA" id="ARBA00022679"/>
    </source>
</evidence>
<dbReference type="InterPro" id="IPR001969">
    <property type="entry name" value="Aspartic_peptidase_AS"/>
</dbReference>
<dbReference type="InterPro" id="IPR018061">
    <property type="entry name" value="Retropepsins"/>
</dbReference>
<dbReference type="InterPro" id="IPR051320">
    <property type="entry name" value="Viral_Replic_Matur_Polypro"/>
</dbReference>
<dbReference type="InterPro" id="IPR001995">
    <property type="entry name" value="Peptidase_A2_cat"/>
</dbReference>
<evidence type="ECO:0000256" key="5">
    <source>
        <dbReference type="ARBA" id="ARBA00022695"/>
    </source>
</evidence>
<organism evidence="18 19">
    <name type="scientific">Oreochromis niloticus</name>
    <name type="common">Nile tilapia</name>
    <name type="synonym">Tilapia nilotica</name>
    <dbReference type="NCBI Taxonomy" id="8128"/>
    <lineage>
        <taxon>Eukaryota</taxon>
        <taxon>Metazoa</taxon>
        <taxon>Chordata</taxon>
        <taxon>Craniata</taxon>
        <taxon>Vertebrata</taxon>
        <taxon>Euteleostomi</taxon>
        <taxon>Actinopterygii</taxon>
        <taxon>Neopterygii</taxon>
        <taxon>Teleostei</taxon>
        <taxon>Neoteleostei</taxon>
        <taxon>Acanthomorphata</taxon>
        <taxon>Ovalentaria</taxon>
        <taxon>Cichlomorphae</taxon>
        <taxon>Cichliformes</taxon>
        <taxon>Cichlidae</taxon>
        <taxon>African cichlids</taxon>
        <taxon>Pseudocrenilabrinae</taxon>
        <taxon>Oreochromini</taxon>
        <taxon>Oreochromis</taxon>
    </lineage>
</organism>
<feature type="domain" description="Peptidase A2" evidence="14">
    <location>
        <begin position="8"/>
        <end position="84"/>
    </location>
</feature>
<dbReference type="GO" id="GO:0003723">
    <property type="term" value="F:RNA binding"/>
    <property type="evidence" value="ECO:0007669"/>
    <property type="project" value="UniProtKB-KW"/>
</dbReference>
<dbReference type="PROSITE" id="PS50994">
    <property type="entry name" value="INTEGRASE"/>
    <property type="match status" value="1"/>
</dbReference>
<dbReference type="InterPro" id="IPR012337">
    <property type="entry name" value="RNaseH-like_sf"/>
</dbReference>
<dbReference type="GO" id="GO:0004523">
    <property type="term" value="F:RNA-DNA hybrid ribonuclease activity"/>
    <property type="evidence" value="ECO:0007669"/>
    <property type="project" value="UniProtKB-EC"/>
</dbReference>
<evidence type="ECO:0000256" key="10">
    <source>
        <dbReference type="ARBA" id="ARBA00022884"/>
    </source>
</evidence>
<evidence type="ECO:0000313" key="18">
    <source>
        <dbReference type="Ensembl" id="ENSONIP00000059425.1"/>
    </source>
</evidence>
<evidence type="ECO:0000259" key="15">
    <source>
        <dbReference type="PROSITE" id="PS50878"/>
    </source>
</evidence>
<name>A0A669DKS4_ORENI</name>
<dbReference type="Gene3D" id="3.10.10.10">
    <property type="entry name" value="HIV Type 1 Reverse Transcriptase, subunit A, domain 1"/>
    <property type="match status" value="1"/>
</dbReference>
<keyword evidence="12" id="KW-0695">RNA-directed DNA polymerase</keyword>
<reference evidence="18" key="3">
    <citation type="submission" date="2025-09" db="UniProtKB">
        <authorList>
            <consortium name="Ensembl"/>
        </authorList>
    </citation>
    <scope>IDENTIFICATION</scope>
</reference>
<feature type="domain" description="RNase H type-1" evidence="16">
    <location>
        <begin position="792"/>
        <end position="939"/>
    </location>
</feature>
<evidence type="ECO:0000259" key="14">
    <source>
        <dbReference type="PROSITE" id="PS50175"/>
    </source>
</evidence>
<dbReference type="GO" id="GO:0006310">
    <property type="term" value="P:DNA recombination"/>
    <property type="evidence" value="ECO:0007669"/>
    <property type="project" value="UniProtKB-KW"/>
</dbReference>
<evidence type="ECO:0000256" key="13">
    <source>
        <dbReference type="ARBA" id="ARBA00023172"/>
    </source>
</evidence>
<evidence type="ECO:0000256" key="3">
    <source>
        <dbReference type="ARBA" id="ARBA00018735"/>
    </source>
</evidence>
<keyword evidence="4" id="KW-0808">Transferase</keyword>
<keyword evidence="11" id="KW-0229">DNA integration</keyword>
<dbReference type="GO" id="GO:0003964">
    <property type="term" value="F:RNA-directed DNA polymerase activity"/>
    <property type="evidence" value="ECO:0007669"/>
    <property type="project" value="UniProtKB-KW"/>
</dbReference>
<dbReference type="Proteomes" id="UP000005207">
    <property type="component" value="Linkage group LG15"/>
</dbReference>
<dbReference type="PANTHER" id="PTHR33064:SF37">
    <property type="entry name" value="RIBONUCLEASE H"/>
    <property type="match status" value="1"/>
</dbReference>
<reference evidence="19" key="1">
    <citation type="submission" date="2012-01" db="EMBL/GenBank/DDBJ databases">
        <title>The Genome Sequence of Oreochromis niloticus (Nile Tilapia).</title>
        <authorList>
            <consortium name="Broad Institute Genome Assembly Team"/>
            <consortium name="Broad Institute Sequencing Platform"/>
            <person name="Di Palma F."/>
            <person name="Johnson J."/>
            <person name="Lander E.S."/>
            <person name="Lindblad-Toh K."/>
        </authorList>
    </citation>
    <scope>NUCLEOTIDE SEQUENCE [LARGE SCALE GENOMIC DNA]</scope>
</reference>
<evidence type="ECO:0000256" key="8">
    <source>
        <dbReference type="ARBA" id="ARBA00022801"/>
    </source>
</evidence>
<dbReference type="Gene3D" id="3.10.20.370">
    <property type="match status" value="1"/>
</dbReference>
<dbReference type="FunFam" id="3.30.70.270:FF:000020">
    <property type="entry name" value="Transposon Tf2-6 polyprotein-like Protein"/>
    <property type="match status" value="1"/>
</dbReference>
<feature type="domain" description="Integrase catalytic" evidence="17">
    <location>
        <begin position="1063"/>
        <end position="1220"/>
    </location>
</feature>
<feature type="domain" description="Reverse transcriptase" evidence="15">
    <location>
        <begin position="357"/>
        <end position="545"/>
    </location>
</feature>
<evidence type="ECO:0000256" key="2">
    <source>
        <dbReference type="ARBA" id="ARBA00012180"/>
    </source>
</evidence>
<dbReference type="InterPro" id="IPR021109">
    <property type="entry name" value="Peptidase_aspartic_dom_sf"/>
</dbReference>
<evidence type="ECO:0000256" key="7">
    <source>
        <dbReference type="ARBA" id="ARBA00022759"/>
    </source>
</evidence>
<dbReference type="Pfam" id="PF00077">
    <property type="entry name" value="RVP"/>
    <property type="match status" value="1"/>
</dbReference>